<dbReference type="InterPro" id="IPR045030">
    <property type="entry name" value="LYSM1-4"/>
</dbReference>
<reference evidence="2" key="1">
    <citation type="submission" date="2020-06" db="EMBL/GenBank/DDBJ databases">
        <authorList>
            <person name="Li T."/>
            <person name="Hu X."/>
            <person name="Zhang T."/>
            <person name="Song X."/>
            <person name="Zhang H."/>
            <person name="Dai N."/>
            <person name="Sheng W."/>
            <person name="Hou X."/>
            <person name="Wei L."/>
        </authorList>
    </citation>
    <scope>NUCLEOTIDE SEQUENCE</scope>
    <source>
        <strain evidence="2">G01</strain>
        <tissue evidence="2">Leaf</tissue>
    </source>
</reference>
<dbReference type="AlphaFoldDB" id="A0AAW2JGS6"/>
<comment type="caution">
    <text evidence="2">The sequence shown here is derived from an EMBL/GenBank/DDBJ whole genome shotgun (WGS) entry which is preliminary data.</text>
</comment>
<accession>A0AAW2JGS6</accession>
<evidence type="ECO:0000313" key="2">
    <source>
        <dbReference type="EMBL" id="KAL0293582.1"/>
    </source>
</evidence>
<gene>
    <name evidence="2" type="ORF">Sangu_3235500</name>
</gene>
<dbReference type="PANTHER" id="PTHR20932">
    <property type="entry name" value="LYSM AND PUTATIVE PEPTIDOGLYCAN-BINDING DOMAIN-CONTAINING PROTEIN"/>
    <property type="match status" value="1"/>
</dbReference>
<dbReference type="EMBL" id="JACGWK010001001">
    <property type="protein sequence ID" value="KAL0293582.1"/>
    <property type="molecule type" value="Genomic_DNA"/>
</dbReference>
<organism evidence="2">
    <name type="scientific">Sesamum angustifolium</name>
    <dbReference type="NCBI Taxonomy" id="2727405"/>
    <lineage>
        <taxon>Eukaryota</taxon>
        <taxon>Viridiplantae</taxon>
        <taxon>Streptophyta</taxon>
        <taxon>Embryophyta</taxon>
        <taxon>Tracheophyta</taxon>
        <taxon>Spermatophyta</taxon>
        <taxon>Magnoliopsida</taxon>
        <taxon>eudicotyledons</taxon>
        <taxon>Gunneridae</taxon>
        <taxon>Pentapetalae</taxon>
        <taxon>asterids</taxon>
        <taxon>lamiids</taxon>
        <taxon>Lamiales</taxon>
        <taxon>Pedaliaceae</taxon>
        <taxon>Sesamum</taxon>
    </lineage>
</organism>
<protein>
    <submittedName>
        <fullName evidence="2">Uncharacterized protein</fullName>
    </submittedName>
</protein>
<sequence length="347" mass="37177">MIDYNGDMDRLSRGMVGSSLLSRSEPISLPSSATSIDTGLNGGVNYIVHTVSKFDTLAGIAIKYGVEDTSNTIAWEASPSSLCNGHDSPQRPNSSEQTPSNHRHSELFDSFQSLKLKSSTEHQVCKAMSSLQGYYSLNQLDQKASLQGSEMTVFRNGMGHYLEGGPFSTSSSLSNPPLSRHRKSKSLANGLMLANGGVLDPFLSQEDETSGADNLIEKLLRRRQKSEDFTGHPIEKLLKEDNSNNSAISSITSKGLALRPKSATRTASGVGGELGRLYPIPIGLGDSFLTDTVNGVRKSPSTSNLPESDSGASSSIWATSTWSLKQDFQALSSAAIPIGRRTKTALD</sequence>
<proteinExistence type="predicted"/>
<dbReference type="PANTHER" id="PTHR20932:SF55">
    <property type="entry name" value="LYSM DOMAIN-CONTAINING PROTEIN"/>
    <property type="match status" value="1"/>
</dbReference>
<feature type="compositionally biased region" description="Polar residues" evidence="1">
    <location>
        <begin position="90"/>
        <end position="100"/>
    </location>
</feature>
<name>A0AAW2JGS6_9LAMI</name>
<feature type="region of interest" description="Disordered" evidence="1">
    <location>
        <begin position="77"/>
        <end position="104"/>
    </location>
</feature>
<reference evidence="2" key="2">
    <citation type="journal article" date="2024" name="Plant">
        <title>Genomic evolution and insights into agronomic trait innovations of Sesamum species.</title>
        <authorList>
            <person name="Miao H."/>
            <person name="Wang L."/>
            <person name="Qu L."/>
            <person name="Liu H."/>
            <person name="Sun Y."/>
            <person name="Le M."/>
            <person name="Wang Q."/>
            <person name="Wei S."/>
            <person name="Zheng Y."/>
            <person name="Lin W."/>
            <person name="Duan Y."/>
            <person name="Cao H."/>
            <person name="Xiong S."/>
            <person name="Wang X."/>
            <person name="Wei L."/>
            <person name="Li C."/>
            <person name="Ma Q."/>
            <person name="Ju M."/>
            <person name="Zhao R."/>
            <person name="Li G."/>
            <person name="Mu C."/>
            <person name="Tian Q."/>
            <person name="Mei H."/>
            <person name="Zhang T."/>
            <person name="Gao T."/>
            <person name="Zhang H."/>
        </authorList>
    </citation>
    <scope>NUCLEOTIDE SEQUENCE</scope>
    <source>
        <strain evidence="2">G01</strain>
    </source>
</reference>
<evidence type="ECO:0000256" key="1">
    <source>
        <dbReference type="SAM" id="MobiDB-lite"/>
    </source>
</evidence>